<dbReference type="NCBIfam" id="TIGR00231">
    <property type="entry name" value="small_GTP"/>
    <property type="match status" value="1"/>
</dbReference>
<name>A0A8J5QK25_9ASCO</name>
<comment type="subcellular location">
    <subcellularLocation>
        <location evidence="1">Nucleus</location>
    </subcellularLocation>
</comment>
<dbReference type="PANTHER" id="PTHR42908">
    <property type="entry name" value="TRANSLATION ELONGATION FACTOR-RELATED"/>
    <property type="match status" value="1"/>
</dbReference>
<proteinExistence type="predicted"/>
<keyword evidence="4" id="KW-0342">GTP-binding</keyword>
<dbReference type="InterPro" id="IPR000795">
    <property type="entry name" value="T_Tr_GTP-bd_dom"/>
</dbReference>
<dbReference type="CDD" id="cd01683">
    <property type="entry name" value="EF2_IV_snRNP"/>
    <property type="match status" value="1"/>
</dbReference>
<dbReference type="FunFam" id="3.30.70.870:FF:000002">
    <property type="entry name" value="Translation elongation factor 2"/>
    <property type="match status" value="1"/>
</dbReference>
<protein>
    <submittedName>
        <fullName evidence="10">SNU114</fullName>
    </submittedName>
</protein>
<feature type="region of interest" description="Disordered" evidence="8">
    <location>
        <begin position="1"/>
        <end position="43"/>
    </location>
</feature>
<evidence type="ECO:0000256" key="5">
    <source>
        <dbReference type="ARBA" id="ARBA00023187"/>
    </source>
</evidence>
<gene>
    <name evidence="10" type="ORF">J8A68_004615</name>
</gene>
<dbReference type="SMART" id="SM00889">
    <property type="entry name" value="EFG_IV"/>
    <property type="match status" value="1"/>
</dbReference>
<comment type="caution">
    <text evidence="10">The sequence shown here is derived from an EMBL/GenBank/DDBJ whole genome shotgun (WGS) entry which is preliminary data.</text>
</comment>
<keyword evidence="5" id="KW-0508">mRNA splicing</keyword>
<evidence type="ECO:0000256" key="2">
    <source>
        <dbReference type="ARBA" id="ARBA00022664"/>
    </source>
</evidence>
<reference evidence="10 11" key="1">
    <citation type="journal article" date="2021" name="DNA Res.">
        <title>Genome analysis of Candida subhashii reveals its hybrid nature and dual mitochondrial genome conformations.</title>
        <authorList>
            <person name="Mixao V."/>
            <person name="Hegedusova E."/>
            <person name="Saus E."/>
            <person name="Pryszcz L.P."/>
            <person name="Cillingova A."/>
            <person name="Nosek J."/>
            <person name="Gabaldon T."/>
        </authorList>
    </citation>
    <scope>NUCLEOTIDE SEQUENCE [LARGE SCALE GENOMIC DNA]</scope>
    <source>
        <strain evidence="10 11">CBS 10753</strain>
    </source>
</reference>
<dbReference type="GeneID" id="73471415"/>
<keyword evidence="3" id="KW-0547">Nucleotide-binding</keyword>
<dbReference type="OrthoDB" id="364892at2759"/>
<dbReference type="PANTHER" id="PTHR42908:SF6">
    <property type="entry name" value="116 KDA U5 SMALL NUCLEAR RIBONUCLEOPROTEIN COMPONENT"/>
    <property type="match status" value="1"/>
</dbReference>
<evidence type="ECO:0000256" key="7">
    <source>
        <dbReference type="ARBA" id="ARBA00055641"/>
    </source>
</evidence>
<dbReference type="InterPro" id="IPR005225">
    <property type="entry name" value="Small_GTP-bd"/>
</dbReference>
<evidence type="ECO:0000313" key="11">
    <source>
        <dbReference type="Proteomes" id="UP000694255"/>
    </source>
</evidence>
<dbReference type="GO" id="GO:0005682">
    <property type="term" value="C:U5 snRNP"/>
    <property type="evidence" value="ECO:0007669"/>
    <property type="project" value="UniProtKB-ARBA"/>
</dbReference>
<evidence type="ECO:0000256" key="1">
    <source>
        <dbReference type="ARBA" id="ARBA00004123"/>
    </source>
</evidence>
<dbReference type="InterPro" id="IPR005517">
    <property type="entry name" value="Transl_elong_EFG/EF2_IV"/>
</dbReference>
<dbReference type="GO" id="GO:0030623">
    <property type="term" value="F:U5 snRNA binding"/>
    <property type="evidence" value="ECO:0007669"/>
    <property type="project" value="TreeGrafter"/>
</dbReference>
<organism evidence="10 11">
    <name type="scientific">[Candida] subhashii</name>
    <dbReference type="NCBI Taxonomy" id="561895"/>
    <lineage>
        <taxon>Eukaryota</taxon>
        <taxon>Fungi</taxon>
        <taxon>Dikarya</taxon>
        <taxon>Ascomycota</taxon>
        <taxon>Saccharomycotina</taxon>
        <taxon>Pichiomycetes</taxon>
        <taxon>Debaryomycetaceae</taxon>
        <taxon>Spathaspora</taxon>
    </lineage>
</organism>
<dbReference type="GO" id="GO:0003924">
    <property type="term" value="F:GTPase activity"/>
    <property type="evidence" value="ECO:0007669"/>
    <property type="project" value="InterPro"/>
</dbReference>
<dbReference type="GO" id="GO:0005829">
    <property type="term" value="C:cytosol"/>
    <property type="evidence" value="ECO:0007669"/>
    <property type="project" value="TreeGrafter"/>
</dbReference>
<keyword evidence="2" id="KW-0507">mRNA processing</keyword>
<dbReference type="GO" id="GO:0000398">
    <property type="term" value="P:mRNA splicing, via spliceosome"/>
    <property type="evidence" value="ECO:0007669"/>
    <property type="project" value="TreeGrafter"/>
</dbReference>
<evidence type="ECO:0000256" key="8">
    <source>
        <dbReference type="SAM" id="MobiDB-lite"/>
    </source>
</evidence>
<dbReference type="PROSITE" id="PS51722">
    <property type="entry name" value="G_TR_2"/>
    <property type="match status" value="1"/>
</dbReference>
<keyword evidence="11" id="KW-1185">Reference proteome</keyword>
<feature type="compositionally biased region" description="Acidic residues" evidence="8">
    <location>
        <begin position="33"/>
        <end position="43"/>
    </location>
</feature>
<evidence type="ECO:0000313" key="10">
    <source>
        <dbReference type="EMBL" id="KAG7661868.1"/>
    </source>
</evidence>
<keyword evidence="6" id="KW-0539">Nucleus</keyword>
<dbReference type="Pfam" id="PF00679">
    <property type="entry name" value="EFG_C"/>
    <property type="match status" value="1"/>
</dbReference>
<evidence type="ECO:0000256" key="6">
    <source>
        <dbReference type="ARBA" id="ARBA00023242"/>
    </source>
</evidence>
<sequence>MDSDDELYDEFGNLIGEPSDSEDEVSSLPDLQQVEEEDVSDEEVIEEETQQQALVKHTIDTDQSETVYIQSQATIAPSNEPVIKPRIEKRMKIDYNWDNLPELTYNREYLLQTSQELPDRIRNIAIVGNIHTGKSSIIDSLILDTHPSITQKSSKPLRFLDNHKLEIDREMTIKTSAISLLLQDLKQKSYVCNILDTPGHVDFQDESLVGLNSGDGAILVIDIVEGLTNRDKLLINEIIKHNVPIVLILNKLDRLILELRLPIKDCYLKLKYTVDDINEYIASNEYIATYTHDTILSPTLNNVIFASTKLDFAFSLKSFAQLYLNINQSKIHSSKFATMLWGDYYYDPNQHKFTSDSMNNSLSRTFISFILEPIYKIITHTITASPDDNKLAKLLWQNFRVSIHKSEYKKDAQVLLKAVFRAIFTNGISALIDSIANTIPAPTKTNKSLPNSDDVSMIAQVTKLIESSNGKKFTNLVRIHKGKITQGDKIRIYGENYLEDNDDFKNSEVVGNIYLPCGRYNVPVSEAHTGMIVIVDGPGIDSIIKKPGVTITLSQDPKLETVFDVPKYTTNSVFKIAVEPTNPSELPLLLDGLRKVNKSYLASVINVEESGEHVILAPGELYMDCILHDLRNFFNDDLQIKISDPMVRFAETCSETSFTKIPITVKENSISIIAEPVNDPSLSKAISTGRINIKSQPMKTISKILRTEFDWDSLASRSIWAFSNTDSSSSRNILLDDTLDTDKSPLLSIKDSIISGFKWTTTEGPLIDEPILNTKFKILDVVLQGDSISKSPATIIPMVRRAAYAGFITAQPRLLEPVYRLDVTCTYRCIKIVQELLKLRRGIYEKDAPIPGTQLFQVVGYLPIIESVGFSTDLTSYSQGQAVCSLVFHNWEIVPGDPLDDSVVLPSLKPVPTESLARDFMMKTRRRKGLTGEPSLSKYIDPELYLKLKERGLVN</sequence>
<evidence type="ECO:0000259" key="9">
    <source>
        <dbReference type="PROSITE" id="PS51722"/>
    </source>
</evidence>
<dbReference type="SMART" id="SM00838">
    <property type="entry name" value="EFG_C"/>
    <property type="match status" value="1"/>
</dbReference>
<dbReference type="GO" id="GO:0071007">
    <property type="term" value="C:U2-type catalytic step 2 spliceosome"/>
    <property type="evidence" value="ECO:0007669"/>
    <property type="project" value="TreeGrafter"/>
</dbReference>
<dbReference type="EMBL" id="JAGSYN010000192">
    <property type="protein sequence ID" value="KAG7661868.1"/>
    <property type="molecule type" value="Genomic_DNA"/>
</dbReference>
<feature type="domain" description="Tr-type G" evidence="9">
    <location>
        <begin position="119"/>
        <end position="443"/>
    </location>
</feature>
<dbReference type="InterPro" id="IPR000640">
    <property type="entry name" value="EFG_V-like"/>
</dbReference>
<dbReference type="GO" id="GO:0005525">
    <property type="term" value="F:GTP binding"/>
    <property type="evidence" value="ECO:0007669"/>
    <property type="project" value="UniProtKB-KW"/>
</dbReference>
<dbReference type="Pfam" id="PF03764">
    <property type="entry name" value="EFG_IV"/>
    <property type="match status" value="1"/>
</dbReference>
<comment type="function">
    <text evidence="7">Component of the U5 snRNP complex required for pre-mRNA splicing. Binds GTP.</text>
</comment>
<dbReference type="AlphaFoldDB" id="A0A8J5QK25"/>
<dbReference type="Proteomes" id="UP000694255">
    <property type="component" value="Unassembled WGS sequence"/>
</dbReference>
<accession>A0A8J5QK25</accession>
<evidence type="ECO:0000256" key="4">
    <source>
        <dbReference type="ARBA" id="ARBA00023134"/>
    </source>
</evidence>
<dbReference type="GO" id="GO:0000974">
    <property type="term" value="C:Prp19 complex"/>
    <property type="evidence" value="ECO:0007669"/>
    <property type="project" value="UniProtKB-ARBA"/>
</dbReference>
<dbReference type="FunFam" id="3.40.50.300:FF:000646">
    <property type="entry name" value="U5 small nuclear ribonucleoprotein component"/>
    <property type="match status" value="1"/>
</dbReference>
<dbReference type="Pfam" id="PF00009">
    <property type="entry name" value="GTP_EFTU"/>
    <property type="match status" value="1"/>
</dbReference>
<dbReference type="GO" id="GO:0046540">
    <property type="term" value="C:U4/U6 x U5 tri-snRNP complex"/>
    <property type="evidence" value="ECO:0007669"/>
    <property type="project" value="TreeGrafter"/>
</dbReference>
<dbReference type="RefSeq" id="XP_049262101.1">
    <property type="nucleotide sequence ID" value="XM_049408594.1"/>
</dbReference>
<evidence type="ECO:0000256" key="3">
    <source>
        <dbReference type="ARBA" id="ARBA00022741"/>
    </source>
</evidence>